<keyword evidence="2" id="KW-0472">Membrane</keyword>
<feature type="transmembrane region" description="Helical" evidence="2">
    <location>
        <begin position="12"/>
        <end position="32"/>
    </location>
</feature>
<evidence type="ECO:0000313" key="3">
    <source>
        <dbReference type="EMBL" id="AWB07485.1"/>
    </source>
</evidence>
<sequence length="81" mass="8736">MLAFLATGWGRAAAGLILASLVLAGIAAFGALQRQAGRQDAVLESTTQTLRNAEVRHGIENDLRRHPAGAAERLRDQWSRD</sequence>
<gene>
    <name evidence="3" type="ORF">A6A40_20885</name>
</gene>
<organism evidence="3 4">
    <name type="scientific">Azospirillum humicireducens</name>
    <dbReference type="NCBI Taxonomy" id="1226968"/>
    <lineage>
        <taxon>Bacteria</taxon>
        <taxon>Pseudomonadati</taxon>
        <taxon>Pseudomonadota</taxon>
        <taxon>Alphaproteobacteria</taxon>
        <taxon>Rhodospirillales</taxon>
        <taxon>Azospirillaceae</taxon>
        <taxon>Azospirillum</taxon>
    </lineage>
</organism>
<keyword evidence="4" id="KW-1185">Reference proteome</keyword>
<keyword evidence="2" id="KW-1133">Transmembrane helix</keyword>
<protein>
    <submittedName>
        <fullName evidence="3">Uncharacterized protein</fullName>
    </submittedName>
</protein>
<feature type="compositionally biased region" description="Basic and acidic residues" evidence="1">
    <location>
        <begin position="72"/>
        <end position="81"/>
    </location>
</feature>
<accession>A0A2R4VSS9</accession>
<proteinExistence type="predicted"/>
<reference evidence="3 4" key="1">
    <citation type="submission" date="2018-04" db="EMBL/GenBank/DDBJ databases">
        <title>Complete genome sequence of the nitrogen-fixing bacterium Azospirillum humicireducens type strain SgZ-5.</title>
        <authorList>
            <person name="Yu Z."/>
        </authorList>
    </citation>
    <scope>NUCLEOTIDE SEQUENCE [LARGE SCALE GENOMIC DNA]</scope>
    <source>
        <strain evidence="3 4">SgZ-5</strain>
        <plasmid evidence="3 4">pYZ2</plasmid>
    </source>
</reference>
<geneLocation type="plasmid" evidence="3 4">
    <name>pYZ2</name>
</geneLocation>
<dbReference type="RefSeq" id="WP_108547771.1">
    <property type="nucleotide sequence ID" value="NZ_CP028903.1"/>
</dbReference>
<evidence type="ECO:0000256" key="1">
    <source>
        <dbReference type="SAM" id="MobiDB-lite"/>
    </source>
</evidence>
<dbReference type="EMBL" id="CP028903">
    <property type="protein sequence ID" value="AWB07485.1"/>
    <property type="molecule type" value="Genomic_DNA"/>
</dbReference>
<dbReference type="Proteomes" id="UP000077405">
    <property type="component" value="Plasmid pYZ2"/>
</dbReference>
<dbReference type="AlphaFoldDB" id="A0A2R4VSS9"/>
<keyword evidence="2" id="KW-0812">Transmembrane</keyword>
<evidence type="ECO:0000313" key="4">
    <source>
        <dbReference type="Proteomes" id="UP000077405"/>
    </source>
</evidence>
<feature type="region of interest" description="Disordered" evidence="1">
    <location>
        <begin position="61"/>
        <end position="81"/>
    </location>
</feature>
<name>A0A2R4VSS9_9PROT</name>
<evidence type="ECO:0000256" key="2">
    <source>
        <dbReference type="SAM" id="Phobius"/>
    </source>
</evidence>
<dbReference type="OrthoDB" id="7306636at2"/>
<dbReference type="KEGG" id="ahu:A6A40_20885"/>
<keyword evidence="3" id="KW-0614">Plasmid</keyword>